<dbReference type="AlphaFoldDB" id="A0A0A8Y198"/>
<accession>A0A0A8Y198</accession>
<sequence>MRWLSPVSSFTQPNTNRPSPAAPMYRHTGGRQY</sequence>
<feature type="region of interest" description="Disordered" evidence="1">
    <location>
        <begin position="1"/>
        <end position="33"/>
    </location>
</feature>
<proteinExistence type="predicted"/>
<evidence type="ECO:0000313" key="2">
    <source>
        <dbReference type="EMBL" id="JAD18800.1"/>
    </source>
</evidence>
<dbReference type="EMBL" id="GBRH01279095">
    <property type="protein sequence ID" value="JAD18800.1"/>
    <property type="molecule type" value="Transcribed_RNA"/>
</dbReference>
<name>A0A0A8Y198_ARUDO</name>
<feature type="compositionally biased region" description="Polar residues" evidence="1">
    <location>
        <begin position="1"/>
        <end position="18"/>
    </location>
</feature>
<reference evidence="2" key="2">
    <citation type="journal article" date="2015" name="Data Brief">
        <title>Shoot transcriptome of the giant reed, Arundo donax.</title>
        <authorList>
            <person name="Barrero R.A."/>
            <person name="Guerrero F.D."/>
            <person name="Moolhuijzen P."/>
            <person name="Goolsby J.A."/>
            <person name="Tidwell J."/>
            <person name="Bellgard S.E."/>
            <person name="Bellgard M.I."/>
        </authorList>
    </citation>
    <scope>NUCLEOTIDE SEQUENCE</scope>
    <source>
        <tissue evidence="2">Shoot tissue taken approximately 20 cm above the soil surface</tissue>
    </source>
</reference>
<organism evidence="2">
    <name type="scientific">Arundo donax</name>
    <name type="common">Giant reed</name>
    <name type="synonym">Donax arundinaceus</name>
    <dbReference type="NCBI Taxonomy" id="35708"/>
    <lineage>
        <taxon>Eukaryota</taxon>
        <taxon>Viridiplantae</taxon>
        <taxon>Streptophyta</taxon>
        <taxon>Embryophyta</taxon>
        <taxon>Tracheophyta</taxon>
        <taxon>Spermatophyta</taxon>
        <taxon>Magnoliopsida</taxon>
        <taxon>Liliopsida</taxon>
        <taxon>Poales</taxon>
        <taxon>Poaceae</taxon>
        <taxon>PACMAD clade</taxon>
        <taxon>Arundinoideae</taxon>
        <taxon>Arundineae</taxon>
        <taxon>Arundo</taxon>
    </lineage>
</organism>
<evidence type="ECO:0000256" key="1">
    <source>
        <dbReference type="SAM" id="MobiDB-lite"/>
    </source>
</evidence>
<protein>
    <submittedName>
        <fullName evidence="2">Uncharacterized protein</fullName>
    </submittedName>
</protein>
<reference evidence="2" key="1">
    <citation type="submission" date="2014-09" db="EMBL/GenBank/DDBJ databases">
        <authorList>
            <person name="Magalhaes I.L.F."/>
            <person name="Oliveira U."/>
            <person name="Santos F.R."/>
            <person name="Vidigal T.H.D.A."/>
            <person name="Brescovit A.D."/>
            <person name="Santos A.J."/>
        </authorList>
    </citation>
    <scope>NUCLEOTIDE SEQUENCE</scope>
    <source>
        <tissue evidence="2">Shoot tissue taken approximately 20 cm above the soil surface</tissue>
    </source>
</reference>